<accession>A0A1F8EEH8</accession>
<gene>
    <name evidence="3" type="ORF">A2649_03820</name>
</gene>
<name>A0A1F8EEH8_9BACT</name>
<evidence type="ECO:0000256" key="2">
    <source>
        <dbReference type="SAM" id="Phobius"/>
    </source>
</evidence>
<reference evidence="3 4" key="1">
    <citation type="journal article" date="2016" name="Nat. Commun.">
        <title>Thousands of microbial genomes shed light on interconnected biogeochemical processes in an aquifer system.</title>
        <authorList>
            <person name="Anantharaman K."/>
            <person name="Brown C.T."/>
            <person name="Hug L.A."/>
            <person name="Sharon I."/>
            <person name="Castelle C.J."/>
            <person name="Probst A.J."/>
            <person name="Thomas B.C."/>
            <person name="Singh A."/>
            <person name="Wilkins M.J."/>
            <person name="Karaoz U."/>
            <person name="Brodie E.L."/>
            <person name="Williams K.H."/>
            <person name="Hubbard S.S."/>
            <person name="Banfield J.F."/>
        </authorList>
    </citation>
    <scope>NUCLEOTIDE SEQUENCE [LARGE SCALE GENOMIC DNA]</scope>
</reference>
<dbReference type="AlphaFoldDB" id="A0A1F8EEH8"/>
<keyword evidence="2" id="KW-1133">Transmembrane helix</keyword>
<proteinExistence type="predicted"/>
<sequence>MYNVNTSSGFVWIQKRQTKPVNKASEGERPMGTWILMGLVGVLGVIVGSLVRRSNAAEIKPFGLEAFEAHGLGRASSDVLKAVVATISFLGHPFTVVEEAAEARVSAAANSTRTFAQIEDNLDEIRDLEARNISLEARARLADARASDLAALVAQVSSVVGS</sequence>
<keyword evidence="2" id="KW-0472">Membrane</keyword>
<organism evidence="3 4">
    <name type="scientific">Candidatus Yanofskybacteria bacterium RIFCSPHIGHO2_01_FULL_41_26</name>
    <dbReference type="NCBI Taxonomy" id="1802661"/>
    <lineage>
        <taxon>Bacteria</taxon>
        <taxon>Candidatus Yanofskyibacteriota</taxon>
    </lineage>
</organism>
<evidence type="ECO:0000256" key="1">
    <source>
        <dbReference type="SAM" id="Coils"/>
    </source>
</evidence>
<dbReference type="EMBL" id="MGJB01000001">
    <property type="protein sequence ID" value="OGM99241.1"/>
    <property type="molecule type" value="Genomic_DNA"/>
</dbReference>
<feature type="transmembrane region" description="Helical" evidence="2">
    <location>
        <begin position="31"/>
        <end position="51"/>
    </location>
</feature>
<keyword evidence="2" id="KW-0812">Transmembrane</keyword>
<feature type="coiled-coil region" evidence="1">
    <location>
        <begin position="118"/>
        <end position="145"/>
    </location>
</feature>
<dbReference type="Proteomes" id="UP000176893">
    <property type="component" value="Unassembled WGS sequence"/>
</dbReference>
<keyword evidence="1" id="KW-0175">Coiled coil</keyword>
<protein>
    <submittedName>
        <fullName evidence="3">Uncharacterized protein</fullName>
    </submittedName>
</protein>
<evidence type="ECO:0000313" key="3">
    <source>
        <dbReference type="EMBL" id="OGM99241.1"/>
    </source>
</evidence>
<evidence type="ECO:0000313" key="4">
    <source>
        <dbReference type="Proteomes" id="UP000176893"/>
    </source>
</evidence>
<comment type="caution">
    <text evidence="3">The sequence shown here is derived from an EMBL/GenBank/DDBJ whole genome shotgun (WGS) entry which is preliminary data.</text>
</comment>